<evidence type="ECO:0000313" key="2">
    <source>
        <dbReference type="Proteomes" id="UP000620133"/>
    </source>
</evidence>
<sequence length="159" mass="18188">MITIVTGKINEGKTTALKLMYHEDKKGDGFIAIKKMDGTNVHSFLATKLSTKEQKVLMLHKNYYSESFISTGKIGPYLINLFTLSWVEKSIEKMIKKKVEPIYLDEIGALELDGHGYDRILNKIIEANLDLIVTTRSDLLEKIKEHYNLKDVKVIEVSR</sequence>
<reference evidence="1" key="1">
    <citation type="submission" date="2021-01" db="EMBL/GenBank/DDBJ databases">
        <title>Draft genome sequence of Acholeplasmataceae bacterium strain Mahy22.</title>
        <authorList>
            <person name="Watanabe M."/>
            <person name="Kojima H."/>
            <person name="Fukui M."/>
        </authorList>
    </citation>
    <scope>NUCLEOTIDE SEQUENCE</scope>
    <source>
        <strain evidence="1">Mahy22</strain>
    </source>
</reference>
<accession>A0A7U9TL12</accession>
<dbReference type="KEGG" id="manr:MPAN_016270"/>
<dbReference type="InterPro" id="IPR004948">
    <property type="entry name" value="Nuc-triphosphatase_THEP1"/>
</dbReference>
<dbReference type="SUPFAM" id="SSF52540">
    <property type="entry name" value="P-loop containing nucleoside triphosphate hydrolases"/>
    <property type="match status" value="1"/>
</dbReference>
<dbReference type="InterPro" id="IPR027417">
    <property type="entry name" value="P-loop_NTPase"/>
</dbReference>
<gene>
    <name evidence="1" type="ORF">MPAN_016270</name>
</gene>
<protein>
    <recommendedName>
        <fullName evidence="3">Nucleotide kinase</fullName>
    </recommendedName>
</protein>
<dbReference type="AlphaFoldDB" id="A0A7U9TL12"/>
<dbReference type="EMBL" id="AP024412">
    <property type="protein sequence ID" value="BCR36734.1"/>
    <property type="molecule type" value="Genomic_DNA"/>
</dbReference>
<evidence type="ECO:0008006" key="3">
    <source>
        <dbReference type="Google" id="ProtNLM"/>
    </source>
</evidence>
<dbReference type="Proteomes" id="UP000620133">
    <property type="component" value="Chromosome"/>
</dbReference>
<dbReference type="RefSeq" id="WP_176239375.1">
    <property type="nucleotide sequence ID" value="NZ_AP024412.1"/>
</dbReference>
<organism evidence="1 2">
    <name type="scientific">Mariniplasma anaerobium</name>
    <dbReference type="NCBI Taxonomy" id="2735436"/>
    <lineage>
        <taxon>Bacteria</taxon>
        <taxon>Bacillati</taxon>
        <taxon>Mycoplasmatota</taxon>
        <taxon>Mollicutes</taxon>
        <taxon>Acholeplasmatales</taxon>
        <taxon>Acholeplasmataceae</taxon>
        <taxon>Mariniplasma</taxon>
    </lineage>
</organism>
<keyword evidence="2" id="KW-1185">Reference proteome</keyword>
<dbReference type="Gene3D" id="3.40.50.300">
    <property type="entry name" value="P-loop containing nucleotide triphosphate hydrolases"/>
    <property type="match status" value="1"/>
</dbReference>
<proteinExistence type="predicted"/>
<dbReference type="GO" id="GO:0017111">
    <property type="term" value="F:ribonucleoside triphosphate phosphatase activity"/>
    <property type="evidence" value="ECO:0007669"/>
    <property type="project" value="InterPro"/>
</dbReference>
<dbReference type="Pfam" id="PF03266">
    <property type="entry name" value="NTPase_1"/>
    <property type="match status" value="1"/>
</dbReference>
<evidence type="ECO:0000313" key="1">
    <source>
        <dbReference type="EMBL" id="BCR36734.1"/>
    </source>
</evidence>
<name>A0A7U9TL12_9MOLU</name>